<protein>
    <recommendedName>
        <fullName evidence="3">DUF4238 domain-containing protein</fullName>
    </recommendedName>
</protein>
<evidence type="ECO:0008006" key="3">
    <source>
        <dbReference type="Google" id="ProtNLM"/>
    </source>
</evidence>
<dbReference type="RefSeq" id="WP_019443272.1">
    <property type="nucleotide sequence ID" value="NZ_ALOE01000062.1"/>
</dbReference>
<accession>A0A5J6WIT8</accession>
<keyword evidence="2" id="KW-1185">Reference proteome</keyword>
<proteinExistence type="predicted"/>
<dbReference type="Proteomes" id="UP000327424">
    <property type="component" value="Chromosome"/>
</dbReference>
<dbReference type="OrthoDB" id="6288344at2"/>
<reference evidence="1 2" key="1">
    <citation type="submission" date="2019-09" db="EMBL/GenBank/DDBJ databases">
        <title>Hybrid Assembly of the complete Genome of the Deep-Sea Bacterium Moritella marina from long Nanopore and Illumina reads.</title>
        <authorList>
            <person name="Magin S."/>
            <person name="Georgoulis A."/>
            <person name="Papadimitriou K."/>
            <person name="Iliakis G."/>
            <person name="Vorgias C.E."/>
        </authorList>
    </citation>
    <scope>NUCLEOTIDE SEQUENCE [LARGE SCALE GENOMIC DNA]</scope>
    <source>
        <strain evidence="1 2">MP-1</strain>
    </source>
</reference>
<evidence type="ECO:0000313" key="2">
    <source>
        <dbReference type="Proteomes" id="UP000327424"/>
    </source>
</evidence>
<name>A0A5J6WIT8_MORMI</name>
<evidence type="ECO:0000313" key="1">
    <source>
        <dbReference type="EMBL" id="QFI37943.1"/>
    </source>
</evidence>
<gene>
    <name evidence="1" type="ORF">FR932_08815</name>
</gene>
<sequence>MNLLDRTKNQHFVSQVEQRLNAIDPSLKNESQKIHSFTLKDRESLSIKLDSAKGKKISTILSLHDLFSFDVLGKEADRYNFEALFYRYESEIKVNTDSLLSKLPTKGADIKDEIIGLFLAKFLNFVRNPYSIKKVLNTFPQLTNVHPTDQIHYANFRKVIEGRKPQQKYLCEKLGISEEYYIDWLSVLFLLLTPLENGKSNLFEQLVRDLYLSPELFTMVIIHTYDNHSCLLSDRGYSIPLPDKEHMVWDFNLYSKGFIRYAFGDLNKLAPANAPEALVKKYKAMPKSTDVHNVVNDLDMLAKYNQNVVYQCHSKVFSSSKECFGL</sequence>
<dbReference type="AlphaFoldDB" id="A0A5J6WIT8"/>
<organism evidence="1 2">
    <name type="scientific">Moritella marina ATCC 15381</name>
    <dbReference type="NCBI Taxonomy" id="1202962"/>
    <lineage>
        <taxon>Bacteria</taxon>
        <taxon>Pseudomonadati</taxon>
        <taxon>Pseudomonadota</taxon>
        <taxon>Gammaproteobacteria</taxon>
        <taxon>Alteromonadales</taxon>
        <taxon>Moritellaceae</taxon>
        <taxon>Moritella</taxon>
    </lineage>
</organism>
<dbReference type="KEGG" id="mmaa:FR932_08815"/>
<dbReference type="EMBL" id="CP044399">
    <property type="protein sequence ID" value="QFI37943.1"/>
    <property type="molecule type" value="Genomic_DNA"/>
</dbReference>